<protein>
    <recommendedName>
        <fullName evidence="3">Transposase</fullName>
    </recommendedName>
</protein>
<gene>
    <name evidence="1" type="ORF">O3W52_01780</name>
</gene>
<comment type="caution">
    <text evidence="1">The sequence shown here is derived from an EMBL/GenBank/DDBJ whole genome shotgun (WGS) entry which is preliminary data.</text>
</comment>
<dbReference type="EMBL" id="JAPVOI010000002">
    <property type="protein sequence ID" value="MCZ4088844.1"/>
    <property type="molecule type" value="Genomic_DNA"/>
</dbReference>
<evidence type="ECO:0000313" key="1">
    <source>
        <dbReference type="EMBL" id="MCZ4088844.1"/>
    </source>
</evidence>
<sequence>MTPTFRRVRRRSPAVGQLIVAQETINVECFRNIPALLWIIVVALRSCQEAMLTPNAFRGENPAALDAVLG</sequence>
<evidence type="ECO:0008006" key="3">
    <source>
        <dbReference type="Google" id="ProtNLM"/>
    </source>
</evidence>
<dbReference type="RefSeq" id="WP_269274929.1">
    <property type="nucleotide sequence ID" value="NZ_JAPVOI010000002.1"/>
</dbReference>
<evidence type="ECO:0000313" key="2">
    <source>
        <dbReference type="Proteomes" id="UP001079430"/>
    </source>
</evidence>
<name>A0ABT4KAI4_9HYPH</name>
<keyword evidence="2" id="KW-1185">Reference proteome</keyword>
<accession>A0ABT4KAI4</accession>
<dbReference type="Proteomes" id="UP001079430">
    <property type="component" value="Unassembled WGS sequence"/>
</dbReference>
<organism evidence="1 2">
    <name type="scientific">Sinorhizobium psoraleae</name>
    <dbReference type="NCBI Taxonomy" id="520838"/>
    <lineage>
        <taxon>Bacteria</taxon>
        <taxon>Pseudomonadati</taxon>
        <taxon>Pseudomonadota</taxon>
        <taxon>Alphaproteobacteria</taxon>
        <taxon>Hyphomicrobiales</taxon>
        <taxon>Rhizobiaceae</taxon>
        <taxon>Sinorhizobium/Ensifer group</taxon>
        <taxon>Sinorhizobium</taxon>
    </lineage>
</organism>
<proteinExistence type="predicted"/>
<reference evidence="1" key="1">
    <citation type="submission" date="2022-10" db="EMBL/GenBank/DDBJ databases">
        <title>Whole genome sequencing of three plant growth promoting bacteria isolated from Vachellia tortilis subsp. raddiana in Morocco.</title>
        <authorList>
            <person name="Hnini M."/>
            <person name="Zouagui R."/>
            <person name="Zouagui H."/>
            <person name="Chemao Elfihri M.-W."/>
            <person name="Ibrahimi A."/>
            <person name="Sbabou L."/>
            <person name="Aurag J."/>
        </authorList>
    </citation>
    <scope>NUCLEOTIDE SEQUENCE</scope>
    <source>
        <strain evidence="1">LMR678</strain>
    </source>
</reference>